<dbReference type="AlphaFoldDB" id="A0AA39S9H2"/>
<keyword evidence="4" id="KW-0805">Transcription regulation</keyword>
<dbReference type="Gene3D" id="1.10.472.10">
    <property type="entry name" value="Cyclin-like"/>
    <property type="match status" value="2"/>
</dbReference>
<reference evidence="9" key="2">
    <citation type="submission" date="2023-06" db="EMBL/GenBank/DDBJ databases">
        <authorList>
            <person name="Swenson N.G."/>
            <person name="Wegrzyn J.L."/>
            <person name="Mcevoy S.L."/>
        </authorList>
    </citation>
    <scope>NUCLEOTIDE SEQUENCE</scope>
    <source>
        <strain evidence="9">NS2018</strain>
        <tissue evidence="9">Leaf</tissue>
    </source>
</reference>
<accession>A0AA39S9H2</accession>
<dbReference type="InterPro" id="IPR036915">
    <property type="entry name" value="Cyclin-like_sf"/>
</dbReference>
<dbReference type="GO" id="GO:0005667">
    <property type="term" value="C:transcription regulator complex"/>
    <property type="evidence" value="ECO:0007669"/>
    <property type="project" value="TreeGrafter"/>
</dbReference>
<keyword evidence="6" id="KW-0539">Nucleus</keyword>
<feature type="domain" description="Retinoblastoma-associated protein A-box" evidence="8">
    <location>
        <begin position="161"/>
        <end position="363"/>
    </location>
</feature>
<comment type="caution">
    <text evidence="9">The sequence shown here is derived from an EMBL/GenBank/DDBJ whole genome shotgun (WGS) entry which is preliminary data.</text>
</comment>
<keyword evidence="5" id="KW-0804">Transcription</keyword>
<gene>
    <name evidence="9" type="ORF">LWI29_000091</name>
</gene>
<evidence type="ECO:0000256" key="3">
    <source>
        <dbReference type="ARBA" id="ARBA00022491"/>
    </source>
</evidence>
<comment type="similarity">
    <text evidence="2">Belongs to the retinoblastoma protein (RB) family.</text>
</comment>
<evidence type="ECO:0000256" key="6">
    <source>
        <dbReference type="ARBA" id="ARBA00023242"/>
    </source>
</evidence>
<dbReference type="Pfam" id="PF01858">
    <property type="entry name" value="RB_A"/>
    <property type="match status" value="1"/>
</dbReference>
<evidence type="ECO:0000313" key="10">
    <source>
        <dbReference type="Proteomes" id="UP001168877"/>
    </source>
</evidence>
<evidence type="ECO:0000313" key="9">
    <source>
        <dbReference type="EMBL" id="KAK0588366.1"/>
    </source>
</evidence>
<evidence type="ECO:0000256" key="2">
    <source>
        <dbReference type="ARBA" id="ARBA00009475"/>
    </source>
</evidence>
<keyword evidence="10" id="KW-1185">Reference proteome</keyword>
<dbReference type="Proteomes" id="UP001168877">
    <property type="component" value="Unassembled WGS sequence"/>
</dbReference>
<dbReference type="Pfam" id="PF01857">
    <property type="entry name" value="RB_B"/>
    <property type="match status" value="1"/>
</dbReference>
<dbReference type="InterPro" id="IPR028309">
    <property type="entry name" value="RB_fam"/>
</dbReference>
<dbReference type="EMBL" id="JAUESC010000381">
    <property type="protein sequence ID" value="KAK0588366.1"/>
    <property type="molecule type" value="Genomic_DNA"/>
</dbReference>
<proteinExistence type="inferred from homology"/>
<reference evidence="9" key="1">
    <citation type="journal article" date="2022" name="Plant J.">
        <title>Strategies of tolerance reflected in two North American maple genomes.</title>
        <authorList>
            <person name="McEvoy S.L."/>
            <person name="Sezen U.U."/>
            <person name="Trouern-Trend A."/>
            <person name="McMahon S.M."/>
            <person name="Schaberg P.G."/>
            <person name="Yang J."/>
            <person name="Wegrzyn J.L."/>
            <person name="Swenson N.G."/>
        </authorList>
    </citation>
    <scope>NUCLEOTIDE SEQUENCE</scope>
    <source>
        <strain evidence="9">NS2018</strain>
    </source>
</reference>
<organism evidence="9 10">
    <name type="scientific">Acer saccharum</name>
    <name type="common">Sugar maple</name>
    <dbReference type="NCBI Taxonomy" id="4024"/>
    <lineage>
        <taxon>Eukaryota</taxon>
        <taxon>Viridiplantae</taxon>
        <taxon>Streptophyta</taxon>
        <taxon>Embryophyta</taxon>
        <taxon>Tracheophyta</taxon>
        <taxon>Spermatophyta</taxon>
        <taxon>Magnoliopsida</taxon>
        <taxon>eudicotyledons</taxon>
        <taxon>Gunneridae</taxon>
        <taxon>Pentapetalae</taxon>
        <taxon>rosids</taxon>
        <taxon>malvids</taxon>
        <taxon>Sapindales</taxon>
        <taxon>Sapindaceae</taxon>
        <taxon>Hippocastanoideae</taxon>
        <taxon>Acereae</taxon>
        <taxon>Acer</taxon>
    </lineage>
</organism>
<sequence length="776" mass="87423">MLSTSSRQLLGFIDIDASLLSSIAYLVAYHPTQAFRVRFDHRFQRITATIRHIFGSIQVIQTRSKLVQARGVLTPTPKILPSSPLKPPLKSTTSSPLIKGFHSQYLYLVEMVNCNGGAMKRKIGCENGSPMEANDLTSPSCSPASHASVGLAGGMSKLTPTPVKTAAWSTSKWLQTLISPLPSKPSAELERFFVLGDRNLVDEVTTRANIVVEAIFPRTSSRDLFITWSIQNVNFMDSLTSEEKQIEALKLYYKVLESICTSEAKKCSAKDLSWLLSNDKFHRCMLACAAELVLTAHTRVNFLFPEVLERIGITAFDMSKVIEIFIRLEDSLPRELRRHLNSLEEKLLESMVWEKGSSLYNSLIVAKPALSDEIKKLQLLAEPMPSLDEIAMNNHVASGGLPHHQQTLHKRNLSAGQDGETWVVDKCGGVIVKDDDPPTSASIHVESQPSSLSLKATFSSPTQLKTPNEGSTPVDAAVNVFFEKIAKLAAFRISSMSERMKLPQQIRERIYLLFQQILMRKTYIFFNRHIDQIILCCFFAIATSSRFKLTFKEIKNNYIKQAQSRSQIFCCMFVNWSSQGNANIGQNRVGIITFYNEMFIQNVNSLVKEIVSDESSKEEAPTLNNNSHCPNSPRMSPFPRLPDVSPKKVSSSQNVYLSPSRPSKVRNFSLKCFPLSSYDLFFIIKDYKSCATTLCQSYEISLNDLKNHLSFQKLKMRSHYCILISLYISTKSSMSCCNLFLYYVYKRMLSTLKWDKEAIMLTLGRVLVLTEALQKS</sequence>
<dbReference type="GO" id="GO:0005634">
    <property type="term" value="C:nucleus"/>
    <property type="evidence" value="ECO:0007669"/>
    <property type="project" value="UniProtKB-SubCell"/>
</dbReference>
<evidence type="ECO:0000256" key="1">
    <source>
        <dbReference type="ARBA" id="ARBA00004123"/>
    </source>
</evidence>
<evidence type="ECO:0000259" key="8">
    <source>
        <dbReference type="SMART" id="SM01368"/>
    </source>
</evidence>
<dbReference type="InterPro" id="IPR002720">
    <property type="entry name" value="RB_A"/>
</dbReference>
<keyword evidence="7" id="KW-0131">Cell cycle</keyword>
<dbReference type="GO" id="GO:0032875">
    <property type="term" value="P:regulation of DNA endoreduplication"/>
    <property type="evidence" value="ECO:0007669"/>
    <property type="project" value="UniProtKB-ARBA"/>
</dbReference>
<evidence type="ECO:0000256" key="5">
    <source>
        <dbReference type="ARBA" id="ARBA00023163"/>
    </source>
</evidence>
<dbReference type="SUPFAM" id="SSF47954">
    <property type="entry name" value="Cyclin-like"/>
    <property type="match status" value="2"/>
</dbReference>
<comment type="subcellular location">
    <subcellularLocation>
        <location evidence="1">Nucleus</location>
    </subcellularLocation>
</comment>
<dbReference type="PANTHER" id="PTHR13742:SF17">
    <property type="entry name" value="RE32990P-RELATED"/>
    <property type="match status" value="1"/>
</dbReference>
<protein>
    <recommendedName>
        <fullName evidence="8">Retinoblastoma-associated protein A-box domain-containing protein</fullName>
    </recommendedName>
</protein>
<evidence type="ECO:0000256" key="7">
    <source>
        <dbReference type="ARBA" id="ARBA00023306"/>
    </source>
</evidence>
<dbReference type="GO" id="GO:0006357">
    <property type="term" value="P:regulation of transcription by RNA polymerase II"/>
    <property type="evidence" value="ECO:0007669"/>
    <property type="project" value="InterPro"/>
</dbReference>
<dbReference type="GO" id="GO:0030154">
    <property type="term" value="P:cell differentiation"/>
    <property type="evidence" value="ECO:0007669"/>
    <property type="project" value="TreeGrafter"/>
</dbReference>
<dbReference type="FunFam" id="1.10.472.10:FF:000030">
    <property type="entry name" value="Retinoblastoma-related protein 1"/>
    <property type="match status" value="1"/>
</dbReference>
<dbReference type="GO" id="GO:0000977">
    <property type="term" value="F:RNA polymerase II transcription regulatory region sequence-specific DNA binding"/>
    <property type="evidence" value="ECO:0007669"/>
    <property type="project" value="TreeGrafter"/>
</dbReference>
<name>A0AA39S9H2_ACESA</name>
<dbReference type="InterPro" id="IPR002719">
    <property type="entry name" value="RB_B"/>
</dbReference>
<dbReference type="SMART" id="SM01368">
    <property type="entry name" value="RB_A"/>
    <property type="match status" value="1"/>
</dbReference>
<dbReference type="PANTHER" id="PTHR13742">
    <property type="entry name" value="RETINOBLASTOMA-ASSOCIATED PROTEIN RB -RELATED"/>
    <property type="match status" value="1"/>
</dbReference>
<dbReference type="GO" id="GO:0000785">
    <property type="term" value="C:chromatin"/>
    <property type="evidence" value="ECO:0007669"/>
    <property type="project" value="TreeGrafter"/>
</dbReference>
<evidence type="ECO:0000256" key="4">
    <source>
        <dbReference type="ARBA" id="ARBA00023015"/>
    </source>
</evidence>
<keyword evidence="3" id="KW-0678">Repressor</keyword>
<dbReference type="GO" id="GO:2000134">
    <property type="term" value="P:negative regulation of G1/S transition of mitotic cell cycle"/>
    <property type="evidence" value="ECO:0007669"/>
    <property type="project" value="TreeGrafter"/>
</dbReference>